<feature type="compositionally biased region" description="Low complexity" evidence="1">
    <location>
        <begin position="241"/>
        <end position="250"/>
    </location>
</feature>
<sequence>MQRSRALVLTDSIFGYSMLYPYTDDLVDCNDMSQDAKREFARVFHERLLIGEPNYDPELHFNGQQSNVVELRLPPSLQPYADRIGKIFDMVRFIENDWKRGEYKCVYMSLATIHESQIKSTLQHARPDDGDVPTMQLVEQVSAEKGGASLIAAGFLIEGRLTRATMAYLEYFGFGLQLLDDLQCKSNFRDSVALSEFEMSRELPIDKDKKVEGPRLGSSTERDASSLECDKSVVSVKPKLPSAPSVASVSSRRRSVRSTTSKAASRASLVSNDILESMNKLMIAAMSMMKDAQKIQADALLRSFNQQQNASQTQLTPVKTMTSVSTDVPITVVANLRASVVSLPPNLFNSSNFDISQHAKSLPLDGKDKGEKSKLLDECTSCHRSKIYPLSIVKSDSST</sequence>
<dbReference type="AlphaFoldDB" id="A0A814WKC2"/>
<feature type="region of interest" description="Disordered" evidence="1">
    <location>
        <begin position="205"/>
        <end position="228"/>
    </location>
</feature>
<gene>
    <name evidence="2" type="ORF">GPM918_LOCUS23805</name>
    <name evidence="3" type="ORF">SRO942_LOCUS23802</name>
</gene>
<keyword evidence="4" id="KW-1185">Reference proteome</keyword>
<dbReference type="Proteomes" id="UP000681722">
    <property type="component" value="Unassembled WGS sequence"/>
</dbReference>
<evidence type="ECO:0000256" key="1">
    <source>
        <dbReference type="SAM" id="MobiDB-lite"/>
    </source>
</evidence>
<dbReference type="OrthoDB" id="9998769at2759"/>
<dbReference type="EMBL" id="CAJOBC010008640">
    <property type="protein sequence ID" value="CAF3967080.1"/>
    <property type="molecule type" value="Genomic_DNA"/>
</dbReference>
<organism evidence="2 4">
    <name type="scientific">Didymodactylos carnosus</name>
    <dbReference type="NCBI Taxonomy" id="1234261"/>
    <lineage>
        <taxon>Eukaryota</taxon>
        <taxon>Metazoa</taxon>
        <taxon>Spiralia</taxon>
        <taxon>Gnathifera</taxon>
        <taxon>Rotifera</taxon>
        <taxon>Eurotatoria</taxon>
        <taxon>Bdelloidea</taxon>
        <taxon>Philodinida</taxon>
        <taxon>Philodinidae</taxon>
        <taxon>Didymodactylos</taxon>
    </lineage>
</organism>
<feature type="region of interest" description="Disordered" evidence="1">
    <location>
        <begin position="241"/>
        <end position="262"/>
    </location>
</feature>
<reference evidence="2" key="1">
    <citation type="submission" date="2021-02" db="EMBL/GenBank/DDBJ databases">
        <authorList>
            <person name="Nowell W R."/>
        </authorList>
    </citation>
    <scope>NUCLEOTIDE SEQUENCE</scope>
</reference>
<comment type="caution">
    <text evidence="2">The sequence shown here is derived from an EMBL/GenBank/DDBJ whole genome shotgun (WGS) entry which is preliminary data.</text>
</comment>
<name>A0A814WKC2_9BILA</name>
<proteinExistence type="predicted"/>
<protein>
    <submittedName>
        <fullName evidence="2">Uncharacterized protein</fullName>
    </submittedName>
</protein>
<evidence type="ECO:0000313" key="3">
    <source>
        <dbReference type="EMBL" id="CAF3967080.1"/>
    </source>
</evidence>
<dbReference type="EMBL" id="CAJNOQ010008640">
    <property type="protein sequence ID" value="CAF1202709.1"/>
    <property type="molecule type" value="Genomic_DNA"/>
</dbReference>
<evidence type="ECO:0000313" key="2">
    <source>
        <dbReference type="EMBL" id="CAF1202709.1"/>
    </source>
</evidence>
<accession>A0A814WKC2</accession>
<evidence type="ECO:0000313" key="4">
    <source>
        <dbReference type="Proteomes" id="UP000663829"/>
    </source>
</evidence>
<dbReference type="Proteomes" id="UP000663829">
    <property type="component" value="Unassembled WGS sequence"/>
</dbReference>